<dbReference type="EMBL" id="JAKKPZ010000007">
    <property type="protein sequence ID" value="KAI1718866.1"/>
    <property type="molecule type" value="Genomic_DNA"/>
</dbReference>
<reference evidence="2" key="1">
    <citation type="submission" date="2022-01" db="EMBL/GenBank/DDBJ databases">
        <title>Genome Sequence Resource for Two Populations of Ditylenchus destructor, the Migratory Endoparasitic Phytonematode.</title>
        <authorList>
            <person name="Zhang H."/>
            <person name="Lin R."/>
            <person name="Xie B."/>
        </authorList>
    </citation>
    <scope>NUCLEOTIDE SEQUENCE</scope>
    <source>
        <strain evidence="2">BazhouSP</strain>
    </source>
</reference>
<proteinExistence type="predicted"/>
<dbReference type="Proteomes" id="UP001201812">
    <property type="component" value="Unassembled WGS sequence"/>
</dbReference>
<evidence type="ECO:0000313" key="3">
    <source>
        <dbReference type="Proteomes" id="UP001201812"/>
    </source>
</evidence>
<feature type="transmembrane region" description="Helical" evidence="1">
    <location>
        <begin position="111"/>
        <end position="128"/>
    </location>
</feature>
<sequence length="135" mass="15056">MGAKLPNEVLNDVFLCMDPASCRQFVFLSKGTFPLIANCIKRFPEKSRKNGLSNAANFINLMLFFLSGIVIPIVGLIWIMQAFALFLIALFFCLGGLIVVTFGLLMVIFSYILLIMSAIPTLLIGFYIDYLDKTT</sequence>
<dbReference type="AlphaFoldDB" id="A0AAD4N8F4"/>
<comment type="caution">
    <text evidence="2">The sequence shown here is derived from an EMBL/GenBank/DDBJ whole genome shotgun (WGS) entry which is preliminary data.</text>
</comment>
<keyword evidence="1" id="KW-0812">Transmembrane</keyword>
<accession>A0AAD4N8F4</accession>
<keyword evidence="1" id="KW-0472">Membrane</keyword>
<name>A0AAD4N8F4_9BILA</name>
<keyword evidence="1" id="KW-1133">Transmembrane helix</keyword>
<feature type="transmembrane region" description="Helical" evidence="1">
    <location>
        <begin position="58"/>
        <end position="79"/>
    </location>
</feature>
<evidence type="ECO:0000313" key="2">
    <source>
        <dbReference type="EMBL" id="KAI1718866.1"/>
    </source>
</evidence>
<protein>
    <submittedName>
        <fullName evidence="2">Uncharacterized protein</fullName>
    </submittedName>
</protein>
<feature type="transmembrane region" description="Helical" evidence="1">
    <location>
        <begin position="85"/>
        <end position="104"/>
    </location>
</feature>
<gene>
    <name evidence="2" type="ORF">DdX_05977</name>
</gene>
<evidence type="ECO:0000256" key="1">
    <source>
        <dbReference type="SAM" id="Phobius"/>
    </source>
</evidence>
<organism evidence="2 3">
    <name type="scientific">Ditylenchus destructor</name>
    <dbReference type="NCBI Taxonomy" id="166010"/>
    <lineage>
        <taxon>Eukaryota</taxon>
        <taxon>Metazoa</taxon>
        <taxon>Ecdysozoa</taxon>
        <taxon>Nematoda</taxon>
        <taxon>Chromadorea</taxon>
        <taxon>Rhabditida</taxon>
        <taxon>Tylenchina</taxon>
        <taxon>Tylenchomorpha</taxon>
        <taxon>Sphaerularioidea</taxon>
        <taxon>Anguinidae</taxon>
        <taxon>Anguininae</taxon>
        <taxon>Ditylenchus</taxon>
    </lineage>
</organism>
<keyword evidence="3" id="KW-1185">Reference proteome</keyword>